<dbReference type="Proteomes" id="UP000194204">
    <property type="component" value="Unassembled WGS sequence"/>
</dbReference>
<dbReference type="STRING" id="40578.Xbed_03642"/>
<accession>A0A1Y2S8A6</accession>
<reference evidence="1 2" key="1">
    <citation type="submission" date="2017-01" db="EMBL/GenBank/DDBJ databases">
        <title>Deconstructing symbiosis and pathogenesis requirements using a combined genomic-metabolomic approach.</title>
        <authorList>
            <person name="Tobias N.J."/>
            <person name="Wolff H."/>
            <person name="Djahanschiri B."/>
            <person name="Ebersberger I."/>
            <person name="Bode H.B."/>
        </authorList>
    </citation>
    <scope>NUCLEOTIDE SEQUENCE [LARGE SCALE GENOMIC DNA]</scope>
    <source>
        <strain evidence="1 2">DSM 4764</strain>
    </source>
</reference>
<organism evidence="1 2">
    <name type="scientific">Xenorhabdus beddingii</name>
    <dbReference type="NCBI Taxonomy" id="40578"/>
    <lineage>
        <taxon>Bacteria</taxon>
        <taxon>Pseudomonadati</taxon>
        <taxon>Pseudomonadota</taxon>
        <taxon>Gammaproteobacteria</taxon>
        <taxon>Enterobacterales</taxon>
        <taxon>Morganellaceae</taxon>
        <taxon>Xenorhabdus</taxon>
    </lineage>
</organism>
<gene>
    <name evidence="1" type="ORF">Xbed_03642</name>
</gene>
<protein>
    <submittedName>
        <fullName evidence="1">Transposase</fullName>
    </submittedName>
</protein>
<name>A0A1Y2S8A6_9GAMM</name>
<keyword evidence="2" id="KW-1185">Reference proteome</keyword>
<comment type="caution">
    <text evidence="1">The sequence shown here is derived from an EMBL/GenBank/DDBJ whole genome shotgun (WGS) entry which is preliminary data.</text>
</comment>
<evidence type="ECO:0000313" key="1">
    <source>
        <dbReference type="EMBL" id="OTA14838.1"/>
    </source>
</evidence>
<dbReference type="EMBL" id="MUBK01000068">
    <property type="protein sequence ID" value="OTA14838.1"/>
    <property type="molecule type" value="Genomic_DNA"/>
</dbReference>
<sequence>MPERPFIAKEYPIGHKDDPFEKSKIESQIQERLSKRTYPDQNGASLCGPAAFFYCLQMDRPDIYEQAARELWRYGKTKIGELEIKPGDGCRHPKGSFCNQYGERISGLDWLTLASLRDSENTIMNYDEISDQVAGITMWEKLTEWFEKAGYEKVFDNISVFSHSNVNDIINLNQYIKKGYRVVSLISAGMLDSITGDTSMKNHWVVWEGEVSSKGIPINSNEINNDNMVNLNMFSWGKIYQQVKGGNNLNYFLKHTFGGLVFKPIK</sequence>
<proteinExistence type="predicted"/>
<dbReference type="AlphaFoldDB" id="A0A1Y2S8A6"/>
<evidence type="ECO:0000313" key="2">
    <source>
        <dbReference type="Proteomes" id="UP000194204"/>
    </source>
</evidence>